<organism evidence="1">
    <name type="scientific">Asparagopsis taxiformis</name>
    <dbReference type="NCBI Taxonomy" id="260499"/>
    <lineage>
        <taxon>Eukaryota</taxon>
        <taxon>Rhodophyta</taxon>
        <taxon>Florideophyceae</taxon>
        <taxon>Rhodymeniophycidae</taxon>
        <taxon>Bonnemaisoniales</taxon>
        <taxon>Bonnemaisoniaceae</taxon>
        <taxon>Asparagopsis</taxon>
    </lineage>
</organism>
<dbReference type="RefSeq" id="YP_009294547.1">
    <property type="nucleotide sequence ID" value="NC_031148.1"/>
</dbReference>
<dbReference type="Pfam" id="PF02597">
    <property type="entry name" value="ThiS"/>
    <property type="match status" value="1"/>
</dbReference>
<dbReference type="SUPFAM" id="SSF54285">
    <property type="entry name" value="MoaD/ThiS"/>
    <property type="match status" value="1"/>
</dbReference>
<accession>A0A1C9CCB6</accession>
<dbReference type="Gene3D" id="3.10.20.30">
    <property type="match status" value="1"/>
</dbReference>
<dbReference type="GeneID" id="29070531"/>
<dbReference type="CDD" id="cd00565">
    <property type="entry name" value="Ubl_ThiS"/>
    <property type="match status" value="1"/>
</dbReference>
<dbReference type="InterPro" id="IPR012675">
    <property type="entry name" value="Beta-grasp_dom_sf"/>
</dbReference>
<protein>
    <submittedName>
        <fullName evidence="1">Thiamine biosynthesis protein S</fullName>
    </submittedName>
</protein>
<dbReference type="EMBL" id="KX284717">
    <property type="protein sequence ID" value="AOM66030.1"/>
    <property type="molecule type" value="Genomic_DNA"/>
</dbReference>
<name>A0A1C9CCB6_9FLOR</name>
<dbReference type="InterPro" id="IPR010035">
    <property type="entry name" value="Thi_S"/>
</dbReference>
<gene>
    <name evidence="1" type="primary">thiS</name>
    <name evidence="1" type="ORF">Aspa_151</name>
</gene>
<keyword evidence="1" id="KW-0934">Plastid</keyword>
<geneLocation type="plastid" evidence="1"/>
<dbReference type="PANTHER" id="PTHR34472">
    <property type="entry name" value="SULFUR CARRIER PROTEIN THIS"/>
    <property type="match status" value="1"/>
</dbReference>
<dbReference type="PANTHER" id="PTHR34472:SF1">
    <property type="entry name" value="SULFUR CARRIER PROTEIN THIS"/>
    <property type="match status" value="1"/>
</dbReference>
<reference evidence="1" key="1">
    <citation type="journal article" date="2016" name="BMC Biol.">
        <title>Parallel evolution of highly conserved plastid genome architecture in red seaweeds and seed plants.</title>
        <authorList>
            <person name="Lee J."/>
            <person name="Cho C.H."/>
            <person name="Park S.I."/>
            <person name="Choi J.W."/>
            <person name="Song H.S."/>
            <person name="West J.A."/>
            <person name="Bhattacharya D."/>
            <person name="Yoon H.S."/>
        </authorList>
    </citation>
    <scope>NUCLEOTIDE SEQUENCE</scope>
</reference>
<proteinExistence type="predicted"/>
<sequence length="71" mass="8008">MSVNYNQIIVNGEVFNCMYNMSLMNLLMYLDFDLKSIAVEYNSEIVSYDNMSSIILQPNDCIEVITIVGGG</sequence>
<dbReference type="AlphaFoldDB" id="A0A1C9CCB6"/>
<dbReference type="InterPro" id="IPR016155">
    <property type="entry name" value="Mopterin_synth/thiamin_S_b"/>
</dbReference>
<evidence type="ECO:0000313" key="1">
    <source>
        <dbReference type="EMBL" id="AOM66030.1"/>
    </source>
</evidence>
<dbReference type="NCBIfam" id="TIGR01683">
    <property type="entry name" value="thiS"/>
    <property type="match status" value="1"/>
</dbReference>
<dbReference type="InterPro" id="IPR003749">
    <property type="entry name" value="ThiS/MoaD-like"/>
</dbReference>